<comment type="function">
    <text evidence="6">Specifically methylates the N7 position of guanine in position 535 of 16S rRNA.</text>
</comment>
<comment type="caution">
    <text evidence="7">The sequence shown here is derived from an EMBL/GenBank/DDBJ whole genome shotgun (WGS) entry which is preliminary data.</text>
</comment>
<dbReference type="GO" id="GO:0070043">
    <property type="term" value="F:rRNA (guanine-N7-)-methyltransferase activity"/>
    <property type="evidence" value="ECO:0007669"/>
    <property type="project" value="UniProtKB-UniRule"/>
</dbReference>
<dbReference type="Proteomes" id="UP000677918">
    <property type="component" value="Unassembled WGS sequence"/>
</dbReference>
<dbReference type="PIRSF" id="PIRSF003078">
    <property type="entry name" value="GidB"/>
    <property type="match status" value="1"/>
</dbReference>
<comment type="caution">
    <text evidence="6">Lacks conserved residue(s) required for the propagation of feature annotation.</text>
</comment>
<keyword evidence="1 6" id="KW-0963">Cytoplasm</keyword>
<evidence type="ECO:0000256" key="4">
    <source>
        <dbReference type="ARBA" id="ARBA00022679"/>
    </source>
</evidence>
<dbReference type="GO" id="GO:0005829">
    <property type="term" value="C:cytosol"/>
    <property type="evidence" value="ECO:0007669"/>
    <property type="project" value="TreeGrafter"/>
</dbReference>
<sequence length="244" mass="27609">MSMDTVQKHFVDALAEHSIVLTDDQLQQFEQYYKLLVEWNERMNLTAITERDQVYEKHFYDSLTLSFYTDMKQVKTLADIGSGAGFPAIPLRIVFPHVHITIVDSLNKRIQFLNHVVKELDLAHVETVHARAEDAGRDPKLRDSFDLVTARAVARLVVLNELCLPFVKPDGLFAAMKASDANEELEEARFSFGALQAKVAQIESFQLTAEQAKRTIIMARKTGATPKKYPRKAGMPSKMPLLGF</sequence>
<evidence type="ECO:0000256" key="1">
    <source>
        <dbReference type="ARBA" id="ARBA00022490"/>
    </source>
</evidence>
<keyword evidence="5 6" id="KW-0949">S-adenosyl-L-methionine</keyword>
<feature type="binding site" evidence="6">
    <location>
        <position position="81"/>
    </location>
    <ligand>
        <name>S-adenosyl-L-methionine</name>
        <dbReference type="ChEBI" id="CHEBI:59789"/>
    </ligand>
</feature>
<keyword evidence="3 6" id="KW-0489">Methyltransferase</keyword>
<evidence type="ECO:0000256" key="6">
    <source>
        <dbReference type="HAMAP-Rule" id="MF_00074"/>
    </source>
</evidence>
<comment type="similarity">
    <text evidence="6">Belongs to the methyltransferase superfamily. RNA methyltransferase RsmG family.</text>
</comment>
<evidence type="ECO:0000256" key="5">
    <source>
        <dbReference type="ARBA" id="ARBA00022691"/>
    </source>
</evidence>
<evidence type="ECO:0000313" key="8">
    <source>
        <dbReference type="Proteomes" id="UP000677918"/>
    </source>
</evidence>
<feature type="binding site" evidence="6">
    <location>
        <begin position="132"/>
        <end position="133"/>
    </location>
    <ligand>
        <name>S-adenosyl-L-methionine</name>
        <dbReference type="ChEBI" id="CHEBI:59789"/>
    </ligand>
</feature>
<dbReference type="CDD" id="cd02440">
    <property type="entry name" value="AdoMet_MTases"/>
    <property type="match status" value="1"/>
</dbReference>
<dbReference type="NCBIfam" id="TIGR00138">
    <property type="entry name" value="rsmG_gidB"/>
    <property type="match status" value="1"/>
</dbReference>
<dbReference type="InterPro" id="IPR029063">
    <property type="entry name" value="SAM-dependent_MTases_sf"/>
</dbReference>
<dbReference type="HAMAP" id="MF_00074">
    <property type="entry name" value="16SrRNA_methyltr_G"/>
    <property type="match status" value="1"/>
</dbReference>
<feature type="binding site" evidence="6">
    <location>
        <position position="151"/>
    </location>
    <ligand>
        <name>S-adenosyl-L-methionine</name>
        <dbReference type="ChEBI" id="CHEBI:59789"/>
    </ligand>
</feature>
<keyword evidence="2 6" id="KW-0698">rRNA processing</keyword>
<accession>A0A8J4M3F0</accession>
<name>A0A8J4M3F0_9BACL</name>
<evidence type="ECO:0000256" key="2">
    <source>
        <dbReference type="ARBA" id="ARBA00022552"/>
    </source>
</evidence>
<dbReference type="AlphaFoldDB" id="A0A8J4M3F0"/>
<proteinExistence type="inferred from homology"/>
<keyword evidence="4 6" id="KW-0808">Transferase</keyword>
<comment type="subcellular location">
    <subcellularLocation>
        <location evidence="6">Cytoplasm</location>
    </subcellularLocation>
</comment>
<dbReference type="SUPFAM" id="SSF53335">
    <property type="entry name" value="S-adenosyl-L-methionine-dependent methyltransferases"/>
    <property type="match status" value="1"/>
</dbReference>
<dbReference type="PANTHER" id="PTHR31760:SF0">
    <property type="entry name" value="S-ADENOSYL-L-METHIONINE-DEPENDENT METHYLTRANSFERASES SUPERFAMILY PROTEIN"/>
    <property type="match status" value="1"/>
</dbReference>
<dbReference type="Pfam" id="PF02527">
    <property type="entry name" value="GidB"/>
    <property type="match status" value="1"/>
</dbReference>
<dbReference type="InterPro" id="IPR003682">
    <property type="entry name" value="rRNA_ssu_MeTfrase_G"/>
</dbReference>
<dbReference type="Gene3D" id="3.40.50.150">
    <property type="entry name" value="Vaccinia Virus protein VP39"/>
    <property type="match status" value="1"/>
</dbReference>
<feature type="binding site" evidence="6">
    <location>
        <position position="86"/>
    </location>
    <ligand>
        <name>S-adenosyl-L-methionine</name>
        <dbReference type="ChEBI" id="CHEBI:59789"/>
    </ligand>
</feature>
<gene>
    <name evidence="6 7" type="primary">rsmG</name>
    <name evidence="7" type="ORF">XYCOK13_28640</name>
</gene>
<dbReference type="FunFam" id="3.40.50.150:FF:000041">
    <property type="entry name" value="Ribosomal RNA small subunit methyltransferase G"/>
    <property type="match status" value="1"/>
</dbReference>
<dbReference type="EC" id="2.1.1.-" evidence="6"/>
<dbReference type="PANTHER" id="PTHR31760">
    <property type="entry name" value="S-ADENOSYL-L-METHIONINE-DEPENDENT METHYLTRANSFERASES SUPERFAMILY PROTEIN"/>
    <property type="match status" value="1"/>
</dbReference>
<keyword evidence="8" id="KW-1185">Reference proteome</keyword>
<evidence type="ECO:0000256" key="3">
    <source>
        <dbReference type="ARBA" id="ARBA00022603"/>
    </source>
</evidence>
<organism evidence="7 8">
    <name type="scientific">Xylanibacillus composti</name>
    <dbReference type="NCBI Taxonomy" id="1572762"/>
    <lineage>
        <taxon>Bacteria</taxon>
        <taxon>Bacillati</taxon>
        <taxon>Bacillota</taxon>
        <taxon>Bacilli</taxon>
        <taxon>Bacillales</taxon>
        <taxon>Paenibacillaceae</taxon>
        <taxon>Xylanibacillus</taxon>
    </lineage>
</organism>
<dbReference type="EMBL" id="BOVK01000039">
    <property type="protein sequence ID" value="GIQ70040.1"/>
    <property type="molecule type" value="Genomic_DNA"/>
</dbReference>
<reference evidence="7" key="1">
    <citation type="submission" date="2021-04" db="EMBL/GenBank/DDBJ databases">
        <title>Draft genome sequence of Xylanibacillus composti strain K13.</title>
        <authorList>
            <person name="Uke A."/>
            <person name="Chhe C."/>
            <person name="Baramee S."/>
            <person name="Kosugi A."/>
        </authorList>
    </citation>
    <scope>NUCLEOTIDE SEQUENCE</scope>
    <source>
        <strain evidence="7">K13</strain>
    </source>
</reference>
<evidence type="ECO:0000313" key="7">
    <source>
        <dbReference type="EMBL" id="GIQ70040.1"/>
    </source>
</evidence>
<protein>
    <recommendedName>
        <fullName evidence="6">Ribosomal RNA small subunit methyltransferase G</fullName>
        <ecNumber evidence="6">2.1.1.-</ecNumber>
    </recommendedName>
    <alternativeName>
        <fullName evidence="6">16S rRNA 7-methylguanosine methyltransferase</fullName>
        <shortName evidence="6">16S rRNA m7G methyltransferase</shortName>
    </alternativeName>
</protein>